<dbReference type="InterPro" id="IPR023772">
    <property type="entry name" value="DNA-bd_HTH_TetR-type_CS"/>
</dbReference>
<dbReference type="EMBL" id="JACU01000011">
    <property type="protein sequence ID" value="KMS51677.1"/>
    <property type="molecule type" value="Genomic_DNA"/>
</dbReference>
<dbReference type="InterPro" id="IPR050109">
    <property type="entry name" value="HTH-type_TetR-like_transc_reg"/>
</dbReference>
<evidence type="ECO:0000256" key="4">
    <source>
        <dbReference type="PROSITE-ProRule" id="PRU00335"/>
    </source>
</evidence>
<dbReference type="GO" id="GO:0000976">
    <property type="term" value="F:transcription cis-regulatory region binding"/>
    <property type="evidence" value="ECO:0007669"/>
    <property type="project" value="TreeGrafter"/>
</dbReference>
<protein>
    <recommendedName>
        <fullName evidence="5">HTH tetR-type domain-containing protein</fullName>
    </recommendedName>
</protein>
<evidence type="ECO:0000256" key="1">
    <source>
        <dbReference type="ARBA" id="ARBA00023015"/>
    </source>
</evidence>
<dbReference type="GO" id="GO:0003700">
    <property type="term" value="F:DNA-binding transcription factor activity"/>
    <property type="evidence" value="ECO:0007669"/>
    <property type="project" value="TreeGrafter"/>
</dbReference>
<reference evidence="6 7" key="1">
    <citation type="journal article" date="2015" name="G3 (Bethesda)">
        <title>Insights into Ongoing Evolution of the Hexachlorocyclohexane Catabolic Pathway from Comparative Genomics of Ten Sphingomonadaceae Strains.</title>
        <authorList>
            <person name="Pearce S.L."/>
            <person name="Oakeshott J.G."/>
            <person name="Pandey G."/>
        </authorList>
    </citation>
    <scope>NUCLEOTIDE SEQUENCE [LARGE SCALE GENOMIC DNA]</scope>
    <source>
        <strain evidence="6 7">LL02</strain>
    </source>
</reference>
<keyword evidence="7" id="KW-1185">Reference proteome</keyword>
<feature type="DNA-binding region" description="H-T-H motif" evidence="4">
    <location>
        <begin position="30"/>
        <end position="49"/>
    </location>
</feature>
<comment type="caution">
    <text evidence="6">The sequence shown here is derived from an EMBL/GenBank/DDBJ whole genome shotgun (WGS) entry which is preliminary data.</text>
</comment>
<evidence type="ECO:0000256" key="3">
    <source>
        <dbReference type="ARBA" id="ARBA00023163"/>
    </source>
</evidence>
<keyword evidence="2 4" id="KW-0238">DNA-binding</keyword>
<gene>
    <name evidence="6" type="ORF">V474_03335</name>
</gene>
<dbReference type="AlphaFoldDB" id="A0A0J7XIV0"/>
<dbReference type="RefSeq" id="WP_059153242.1">
    <property type="nucleotide sequence ID" value="NZ_KQ130457.1"/>
</dbReference>
<dbReference type="PROSITE" id="PS01081">
    <property type="entry name" value="HTH_TETR_1"/>
    <property type="match status" value="1"/>
</dbReference>
<dbReference type="InterPro" id="IPR001647">
    <property type="entry name" value="HTH_TetR"/>
</dbReference>
<evidence type="ECO:0000259" key="5">
    <source>
        <dbReference type="PROSITE" id="PS50977"/>
    </source>
</evidence>
<sequence length="185" mass="20059">MHQPEESEYRERLLDAAAGIIAADGLEGLTAGKLARHVGLGRTVVHYHFGTMDHLLAALLRRSSAEIRKDIAARFDLSRLGADIWGEYTVSIPAAEAIRARALSSSVVADAYREVFEALQVMIADMLDEAHRLRSIEPEIPTGVMASIMLMSAQFVGTQRALGADVGLDAVESYMKSLFAITTSS</sequence>
<dbReference type="PANTHER" id="PTHR30055:SF234">
    <property type="entry name" value="HTH-TYPE TRANSCRIPTIONAL REGULATOR BETI"/>
    <property type="match status" value="1"/>
</dbReference>
<accession>A0A0J7XIV0</accession>
<dbReference type="SUPFAM" id="SSF46689">
    <property type="entry name" value="Homeodomain-like"/>
    <property type="match status" value="1"/>
</dbReference>
<dbReference type="PATRIC" id="fig|1114963.3.peg.4292"/>
<dbReference type="PANTHER" id="PTHR30055">
    <property type="entry name" value="HTH-TYPE TRANSCRIPTIONAL REGULATOR RUTR"/>
    <property type="match status" value="1"/>
</dbReference>
<organism evidence="6 7">
    <name type="scientific">Novosphingobium barchaimii LL02</name>
    <dbReference type="NCBI Taxonomy" id="1114963"/>
    <lineage>
        <taxon>Bacteria</taxon>
        <taxon>Pseudomonadati</taxon>
        <taxon>Pseudomonadota</taxon>
        <taxon>Alphaproteobacteria</taxon>
        <taxon>Sphingomonadales</taxon>
        <taxon>Sphingomonadaceae</taxon>
        <taxon>Novosphingobium</taxon>
    </lineage>
</organism>
<dbReference type="Gene3D" id="1.10.357.10">
    <property type="entry name" value="Tetracycline Repressor, domain 2"/>
    <property type="match status" value="1"/>
</dbReference>
<dbReference type="InterPro" id="IPR009057">
    <property type="entry name" value="Homeodomain-like_sf"/>
</dbReference>
<dbReference type="PROSITE" id="PS50977">
    <property type="entry name" value="HTH_TETR_2"/>
    <property type="match status" value="1"/>
</dbReference>
<evidence type="ECO:0000256" key="2">
    <source>
        <dbReference type="ARBA" id="ARBA00023125"/>
    </source>
</evidence>
<keyword evidence="1" id="KW-0805">Transcription regulation</keyword>
<feature type="domain" description="HTH tetR-type" evidence="5">
    <location>
        <begin position="7"/>
        <end position="67"/>
    </location>
</feature>
<evidence type="ECO:0000313" key="6">
    <source>
        <dbReference type="EMBL" id="KMS51677.1"/>
    </source>
</evidence>
<proteinExistence type="predicted"/>
<dbReference type="Pfam" id="PF00440">
    <property type="entry name" value="TetR_N"/>
    <property type="match status" value="1"/>
</dbReference>
<evidence type="ECO:0000313" key="7">
    <source>
        <dbReference type="Proteomes" id="UP000052268"/>
    </source>
</evidence>
<name>A0A0J7XIV0_9SPHN</name>
<dbReference type="Proteomes" id="UP000052268">
    <property type="component" value="Unassembled WGS sequence"/>
</dbReference>
<keyword evidence="3" id="KW-0804">Transcription</keyword>